<organism evidence="6 7">
    <name type="scientific">Vagococcus fluvialis bH819</name>
    <dbReference type="NCBI Taxonomy" id="1255619"/>
    <lineage>
        <taxon>Bacteria</taxon>
        <taxon>Bacillati</taxon>
        <taxon>Bacillota</taxon>
        <taxon>Bacilli</taxon>
        <taxon>Lactobacillales</taxon>
        <taxon>Enterococcaceae</taxon>
        <taxon>Vagococcus</taxon>
    </lineage>
</organism>
<gene>
    <name evidence="6" type="ORF">FM121_00880</name>
</gene>
<sequence>MMNTTTASYEVHEELTSKPIEVSNMTVAYQHKKAIENVSVSIEPGKITGIIGPNGAGKSTLLKAMIGLIKTESGEVTVSGKSLDVIRKKIAYVEQRSAIDLTFPIKVDEVVLLGTFPNLGLFRRPKKAQKEKVVECLKQVKMEDFSNRQIGNLSGGQLQRVFIARALAQEADIIFLDEPFVGIDMVSEKVIVDLLKELRNQGKTIVIVHHDLHKTREYFDNLIIMNKQLVASGSVESTFVTKNIQAAYGDTMGEIVIKGVND</sequence>
<dbReference type="AlphaFoldDB" id="A0A1X6WJY7"/>
<dbReference type="InterPro" id="IPR017871">
    <property type="entry name" value="ABC_transporter-like_CS"/>
</dbReference>
<dbReference type="Pfam" id="PF00005">
    <property type="entry name" value="ABC_tran"/>
    <property type="match status" value="1"/>
</dbReference>
<dbReference type="Gene3D" id="3.40.50.300">
    <property type="entry name" value="P-loop containing nucleotide triphosphate hydrolases"/>
    <property type="match status" value="1"/>
</dbReference>
<dbReference type="PROSITE" id="PS00211">
    <property type="entry name" value="ABC_TRANSPORTER_1"/>
    <property type="match status" value="1"/>
</dbReference>
<dbReference type="InterPro" id="IPR027417">
    <property type="entry name" value="P-loop_NTPase"/>
</dbReference>
<feature type="domain" description="ABC transporter" evidence="5">
    <location>
        <begin position="20"/>
        <end position="252"/>
    </location>
</feature>
<dbReference type="InterPro" id="IPR003439">
    <property type="entry name" value="ABC_transporter-like_ATP-bd"/>
</dbReference>
<name>A0A1X6WJY7_9ENTE</name>
<evidence type="ECO:0000256" key="1">
    <source>
        <dbReference type="ARBA" id="ARBA00005417"/>
    </source>
</evidence>
<keyword evidence="2" id="KW-0813">Transport</keyword>
<dbReference type="PROSITE" id="PS50893">
    <property type="entry name" value="ABC_TRANSPORTER_2"/>
    <property type="match status" value="1"/>
</dbReference>
<reference evidence="7" key="1">
    <citation type="submission" date="2017-02" db="EMBL/GenBank/DDBJ databases">
        <authorList>
            <person name="Dridi B."/>
        </authorList>
    </citation>
    <scope>NUCLEOTIDE SEQUENCE [LARGE SCALE GENOMIC DNA]</scope>
    <source>
        <strain evidence="7">bH819</strain>
    </source>
</reference>
<proteinExistence type="inferred from homology"/>
<accession>A0A1X6WJY7</accession>
<dbReference type="GO" id="GO:0005524">
    <property type="term" value="F:ATP binding"/>
    <property type="evidence" value="ECO:0007669"/>
    <property type="project" value="UniProtKB-KW"/>
</dbReference>
<evidence type="ECO:0000313" key="6">
    <source>
        <dbReference type="EMBL" id="SLM84614.1"/>
    </source>
</evidence>
<dbReference type="Proteomes" id="UP000195918">
    <property type="component" value="Unassembled WGS sequence"/>
</dbReference>
<keyword evidence="7" id="KW-1185">Reference proteome</keyword>
<evidence type="ECO:0000256" key="2">
    <source>
        <dbReference type="ARBA" id="ARBA00022448"/>
    </source>
</evidence>
<dbReference type="SMART" id="SM00382">
    <property type="entry name" value="AAA"/>
    <property type="match status" value="1"/>
</dbReference>
<dbReference type="PANTHER" id="PTHR42734:SF5">
    <property type="entry name" value="IRON TRANSPORT SYSTEM ATP-BINDING PROTEIN HI_0361-RELATED"/>
    <property type="match status" value="1"/>
</dbReference>
<dbReference type="EMBL" id="FWFD01000003">
    <property type="protein sequence ID" value="SLM84614.1"/>
    <property type="molecule type" value="Genomic_DNA"/>
</dbReference>
<comment type="similarity">
    <text evidence="1">Belongs to the ABC transporter superfamily.</text>
</comment>
<dbReference type="InterPro" id="IPR050153">
    <property type="entry name" value="Metal_Ion_Import_ABC"/>
</dbReference>
<evidence type="ECO:0000313" key="7">
    <source>
        <dbReference type="Proteomes" id="UP000195918"/>
    </source>
</evidence>
<dbReference type="GO" id="GO:0016887">
    <property type="term" value="F:ATP hydrolysis activity"/>
    <property type="evidence" value="ECO:0007669"/>
    <property type="project" value="InterPro"/>
</dbReference>
<dbReference type="CDD" id="cd03235">
    <property type="entry name" value="ABC_Metallic_Cations"/>
    <property type="match status" value="1"/>
</dbReference>
<dbReference type="PANTHER" id="PTHR42734">
    <property type="entry name" value="METAL TRANSPORT SYSTEM ATP-BINDING PROTEIN TM_0124-RELATED"/>
    <property type="match status" value="1"/>
</dbReference>
<keyword evidence="3" id="KW-0547">Nucleotide-binding</keyword>
<evidence type="ECO:0000256" key="4">
    <source>
        <dbReference type="ARBA" id="ARBA00022840"/>
    </source>
</evidence>
<dbReference type="FunFam" id="3.40.50.300:FF:000134">
    <property type="entry name" value="Iron-enterobactin ABC transporter ATP-binding protein"/>
    <property type="match status" value="1"/>
</dbReference>
<dbReference type="SUPFAM" id="SSF52540">
    <property type="entry name" value="P-loop containing nucleoside triphosphate hydrolases"/>
    <property type="match status" value="1"/>
</dbReference>
<keyword evidence="4 6" id="KW-0067">ATP-binding</keyword>
<evidence type="ECO:0000256" key="3">
    <source>
        <dbReference type="ARBA" id="ARBA00022741"/>
    </source>
</evidence>
<protein>
    <submittedName>
        <fullName evidence="6">Manganese ABC transporter, ATP-binding protein SitB</fullName>
    </submittedName>
</protein>
<dbReference type="InterPro" id="IPR003593">
    <property type="entry name" value="AAA+_ATPase"/>
</dbReference>
<evidence type="ECO:0000259" key="5">
    <source>
        <dbReference type="PROSITE" id="PS50893"/>
    </source>
</evidence>